<evidence type="ECO:0000259" key="4">
    <source>
        <dbReference type="PROSITE" id="PS50932"/>
    </source>
</evidence>
<sequence>MVTMLDVAKKAGVSKATVSRVLNGKNIVSDAVKKQVFHAIKETGYRPNLLARQMATQKTNLIGLVMTNGLYNGPYFSSLVYAAASFSEKYQHQLILADGKHSANDERQAIDYLLDIRCAGILIYPEYLSAQELSKIITASSTPIIVINRELAECRQQCVFMDHYHSTELMMDYVIAQGHRQIAFIKGREHSSSGQQRYQAYCDKLVANQIQLEPKRVVSGDWSLQSGYDAVQELLSRDVTFSMIVAGNDDMASGAMKALREANLRVPEDVSISGIDNSPFSQYIYPALTTINVPIQQMVEQGILQLIAPTDTKANQLIEGELIIRDSVLNIV</sequence>
<dbReference type="GO" id="GO:0000976">
    <property type="term" value="F:transcription cis-regulatory region binding"/>
    <property type="evidence" value="ECO:0007669"/>
    <property type="project" value="TreeGrafter"/>
</dbReference>
<evidence type="ECO:0000259" key="5">
    <source>
        <dbReference type="PROSITE" id="PS50943"/>
    </source>
</evidence>
<dbReference type="AlphaFoldDB" id="A0A4R1JLF7"/>
<dbReference type="InterPro" id="IPR010982">
    <property type="entry name" value="Lambda_DNA-bd_dom_sf"/>
</dbReference>
<evidence type="ECO:0000256" key="2">
    <source>
        <dbReference type="ARBA" id="ARBA00023125"/>
    </source>
</evidence>
<keyword evidence="3" id="KW-0804">Transcription</keyword>
<keyword evidence="2" id="KW-0238">DNA-binding</keyword>
<feature type="domain" description="HTH cro/C1-type" evidence="5">
    <location>
        <begin position="3"/>
        <end position="29"/>
    </location>
</feature>
<dbReference type="CDD" id="cd01392">
    <property type="entry name" value="HTH_LacI"/>
    <property type="match status" value="1"/>
</dbReference>
<dbReference type="InterPro" id="IPR000843">
    <property type="entry name" value="HTH_LacI"/>
</dbReference>
<evidence type="ECO:0000256" key="1">
    <source>
        <dbReference type="ARBA" id="ARBA00023015"/>
    </source>
</evidence>
<protein>
    <submittedName>
        <fullName evidence="6">LacI family transcriptional regulator</fullName>
    </submittedName>
</protein>
<dbReference type="PANTHER" id="PTHR30146:SF67">
    <property type="entry name" value="HTH-TYPE TRANSCRIPTIONAL REGULATOR ASCG"/>
    <property type="match status" value="1"/>
</dbReference>
<dbReference type="InterPro" id="IPR028082">
    <property type="entry name" value="Peripla_BP_I"/>
</dbReference>
<dbReference type="Proteomes" id="UP000295565">
    <property type="component" value="Unassembled WGS sequence"/>
</dbReference>
<dbReference type="SMART" id="SM00354">
    <property type="entry name" value="HTH_LACI"/>
    <property type="match status" value="1"/>
</dbReference>
<dbReference type="InterPro" id="IPR046335">
    <property type="entry name" value="LacI/GalR-like_sensor"/>
</dbReference>
<dbReference type="PROSITE" id="PS00356">
    <property type="entry name" value="HTH_LACI_1"/>
    <property type="match status" value="1"/>
</dbReference>
<comment type="caution">
    <text evidence="6">The sequence shown here is derived from an EMBL/GenBank/DDBJ whole genome shotgun (WGS) entry which is preliminary data.</text>
</comment>
<dbReference type="SUPFAM" id="SSF53822">
    <property type="entry name" value="Periplasmic binding protein-like I"/>
    <property type="match status" value="1"/>
</dbReference>
<dbReference type="PROSITE" id="PS50943">
    <property type="entry name" value="HTH_CROC1"/>
    <property type="match status" value="1"/>
</dbReference>
<keyword evidence="1" id="KW-0805">Transcription regulation</keyword>
<evidence type="ECO:0000313" key="6">
    <source>
        <dbReference type="EMBL" id="TCK51866.1"/>
    </source>
</evidence>
<dbReference type="PROSITE" id="PS50932">
    <property type="entry name" value="HTH_LACI_2"/>
    <property type="match status" value="1"/>
</dbReference>
<dbReference type="Pfam" id="PF00356">
    <property type="entry name" value="LacI"/>
    <property type="match status" value="1"/>
</dbReference>
<evidence type="ECO:0000256" key="3">
    <source>
        <dbReference type="ARBA" id="ARBA00023163"/>
    </source>
</evidence>
<dbReference type="PANTHER" id="PTHR30146">
    <property type="entry name" value="LACI-RELATED TRANSCRIPTIONAL REPRESSOR"/>
    <property type="match status" value="1"/>
</dbReference>
<dbReference type="GO" id="GO:0003700">
    <property type="term" value="F:DNA-binding transcription factor activity"/>
    <property type="evidence" value="ECO:0007669"/>
    <property type="project" value="TreeGrafter"/>
</dbReference>
<gene>
    <name evidence="6" type="ORF">EV690_1947</name>
</gene>
<dbReference type="Gene3D" id="3.40.50.2300">
    <property type="match status" value="2"/>
</dbReference>
<dbReference type="PRINTS" id="PR00036">
    <property type="entry name" value="HTHLACI"/>
</dbReference>
<organism evidence="6 7">
    <name type="scientific">Celerinatantimonas diazotrophica</name>
    <dbReference type="NCBI Taxonomy" id="412034"/>
    <lineage>
        <taxon>Bacteria</taxon>
        <taxon>Pseudomonadati</taxon>
        <taxon>Pseudomonadota</taxon>
        <taxon>Gammaproteobacteria</taxon>
        <taxon>Celerinatantimonadaceae</taxon>
        <taxon>Celerinatantimonas</taxon>
    </lineage>
</organism>
<accession>A0A4R1JLF7</accession>
<reference evidence="6 7" key="1">
    <citation type="submission" date="2019-03" db="EMBL/GenBank/DDBJ databases">
        <title>Genomic Encyclopedia of Type Strains, Phase IV (KMG-IV): sequencing the most valuable type-strain genomes for metagenomic binning, comparative biology and taxonomic classification.</title>
        <authorList>
            <person name="Goeker M."/>
        </authorList>
    </citation>
    <scope>NUCLEOTIDE SEQUENCE [LARGE SCALE GENOMIC DNA]</scope>
    <source>
        <strain evidence="6 7">DSM 18577</strain>
    </source>
</reference>
<name>A0A4R1JLF7_9GAMM</name>
<dbReference type="OrthoDB" id="9798934at2"/>
<dbReference type="SUPFAM" id="SSF47413">
    <property type="entry name" value="lambda repressor-like DNA-binding domains"/>
    <property type="match status" value="1"/>
</dbReference>
<keyword evidence="7" id="KW-1185">Reference proteome</keyword>
<dbReference type="Gene3D" id="1.10.260.40">
    <property type="entry name" value="lambda repressor-like DNA-binding domains"/>
    <property type="match status" value="1"/>
</dbReference>
<dbReference type="EMBL" id="SMGD01000013">
    <property type="protein sequence ID" value="TCK51866.1"/>
    <property type="molecule type" value="Genomic_DNA"/>
</dbReference>
<dbReference type="InterPro" id="IPR001387">
    <property type="entry name" value="Cro/C1-type_HTH"/>
</dbReference>
<dbReference type="Pfam" id="PF13377">
    <property type="entry name" value="Peripla_BP_3"/>
    <property type="match status" value="1"/>
</dbReference>
<dbReference type="RefSeq" id="WP_131912780.1">
    <property type="nucleotide sequence ID" value="NZ_OU594967.1"/>
</dbReference>
<feature type="domain" description="HTH lacI-type" evidence="4">
    <location>
        <begin position="2"/>
        <end position="56"/>
    </location>
</feature>
<proteinExistence type="predicted"/>
<evidence type="ECO:0000313" key="7">
    <source>
        <dbReference type="Proteomes" id="UP000295565"/>
    </source>
</evidence>